<dbReference type="Proteomes" id="UP000592294">
    <property type="component" value="Unassembled WGS sequence"/>
</dbReference>
<keyword evidence="3" id="KW-1185">Reference proteome</keyword>
<organism evidence="2 3">
    <name type="scientific">Allochromatium humboldtianum</name>
    <dbReference type="NCBI Taxonomy" id="504901"/>
    <lineage>
        <taxon>Bacteria</taxon>
        <taxon>Pseudomonadati</taxon>
        <taxon>Pseudomonadota</taxon>
        <taxon>Gammaproteobacteria</taxon>
        <taxon>Chromatiales</taxon>
        <taxon>Chromatiaceae</taxon>
        <taxon>Allochromatium</taxon>
    </lineage>
</organism>
<evidence type="ECO:0000313" key="2">
    <source>
        <dbReference type="EMBL" id="NVZ10753.1"/>
    </source>
</evidence>
<dbReference type="EMBL" id="JABZEO010000012">
    <property type="protein sequence ID" value="NVZ10753.1"/>
    <property type="molecule type" value="Genomic_DNA"/>
</dbReference>
<accession>A0A850RPA8</accession>
<name>A0A850RPA8_9GAMM</name>
<proteinExistence type="predicted"/>
<dbReference type="AlphaFoldDB" id="A0A850RPA8"/>
<sequence length="192" mass="21061">MKTSPVTAPEPITPIDQHTISKLSARAIGRMTYQIGVGESGTVYLAVTANEGSGYFSREWVAIPTLLEQLRGSLEAEEPFPTPVLRAAYVNRSINNAGFLAAMLRHLGLLKAGDPPHWHVVGEDWMAWLATQQQRYAAGERLTIDPKASSTKKRSRTRSRPEKHMTAETNATIEAKDAPDTNESSETDETTA</sequence>
<evidence type="ECO:0000256" key="1">
    <source>
        <dbReference type="SAM" id="MobiDB-lite"/>
    </source>
</evidence>
<gene>
    <name evidence="2" type="ORF">HW932_15925</name>
</gene>
<feature type="compositionally biased region" description="Acidic residues" evidence="1">
    <location>
        <begin position="183"/>
        <end position="192"/>
    </location>
</feature>
<protein>
    <submittedName>
        <fullName evidence="2">Uncharacterized protein</fullName>
    </submittedName>
</protein>
<comment type="caution">
    <text evidence="2">The sequence shown here is derived from an EMBL/GenBank/DDBJ whole genome shotgun (WGS) entry which is preliminary data.</text>
</comment>
<evidence type="ECO:0000313" key="3">
    <source>
        <dbReference type="Proteomes" id="UP000592294"/>
    </source>
</evidence>
<dbReference type="RefSeq" id="WP_176977489.1">
    <property type="nucleotide sequence ID" value="NZ_JABZEO010000012.1"/>
</dbReference>
<reference evidence="2 3" key="1">
    <citation type="submission" date="2020-06" db="EMBL/GenBank/DDBJ databases">
        <title>Whole-genome sequence of Allochromatium humboldtianum DSM 21881, type strain.</title>
        <authorList>
            <person name="Kyndt J.A."/>
            <person name="Meyer T.E."/>
        </authorList>
    </citation>
    <scope>NUCLEOTIDE SEQUENCE [LARGE SCALE GENOMIC DNA]</scope>
    <source>
        <strain evidence="2 3">DSM 21881</strain>
    </source>
</reference>
<feature type="region of interest" description="Disordered" evidence="1">
    <location>
        <begin position="140"/>
        <end position="192"/>
    </location>
</feature>